<reference evidence="2" key="2">
    <citation type="journal article" date="2022" name="Microb. Genom.">
        <title>A chromosome-scale genome assembly of the tomato pathogen Cladosporium fulvum reveals a compartmentalized genome architecture and the presence of a dispensable chromosome.</title>
        <authorList>
            <person name="Zaccaron A.Z."/>
            <person name="Chen L.H."/>
            <person name="Samaras A."/>
            <person name="Stergiopoulos I."/>
        </authorList>
    </citation>
    <scope>NUCLEOTIDE SEQUENCE</scope>
    <source>
        <strain evidence="2">Race5_Kim</strain>
    </source>
</reference>
<dbReference type="PANTHER" id="PTHR33481:SF1">
    <property type="entry name" value="ENDONUCLEASE_EXONUCLEASE_PHOSPHATASE DOMAIN-CONTAINING PROTEIN-RELATED"/>
    <property type="match status" value="1"/>
</dbReference>
<keyword evidence="2" id="KW-0548">Nucleotidyltransferase</keyword>
<proteinExistence type="predicted"/>
<evidence type="ECO:0000313" key="2">
    <source>
        <dbReference type="EMBL" id="UJO16834.1"/>
    </source>
</evidence>
<accession>A0A9Q8LG61</accession>
<dbReference type="SUPFAM" id="SSF56219">
    <property type="entry name" value="DNase I-like"/>
    <property type="match status" value="1"/>
</dbReference>
<dbReference type="Pfam" id="PF14529">
    <property type="entry name" value="Exo_endo_phos_2"/>
    <property type="match status" value="1"/>
</dbReference>
<evidence type="ECO:0000259" key="1">
    <source>
        <dbReference type="PROSITE" id="PS50878"/>
    </source>
</evidence>
<dbReference type="InterPro" id="IPR043502">
    <property type="entry name" value="DNA/RNA_pol_sf"/>
</dbReference>
<name>A0A9Q8LG61_PASFU</name>
<dbReference type="EMBL" id="CP090166">
    <property type="protein sequence ID" value="UJO16834.1"/>
    <property type="molecule type" value="Genomic_DNA"/>
</dbReference>
<dbReference type="GO" id="GO:0003964">
    <property type="term" value="F:RNA-directed DNA polymerase activity"/>
    <property type="evidence" value="ECO:0007669"/>
    <property type="project" value="UniProtKB-KW"/>
</dbReference>
<keyword evidence="2" id="KW-0808">Transferase</keyword>
<keyword evidence="3" id="KW-1185">Reference proteome</keyword>
<dbReference type="PANTHER" id="PTHR33481">
    <property type="entry name" value="REVERSE TRANSCRIPTASE"/>
    <property type="match status" value="1"/>
</dbReference>
<keyword evidence="2" id="KW-0695">RNA-directed DNA polymerase</keyword>
<dbReference type="AlphaFoldDB" id="A0A9Q8LG61"/>
<evidence type="ECO:0000313" key="3">
    <source>
        <dbReference type="Proteomes" id="UP000756132"/>
    </source>
</evidence>
<dbReference type="SUPFAM" id="SSF56672">
    <property type="entry name" value="DNA/RNA polymerases"/>
    <property type="match status" value="1"/>
</dbReference>
<sequence>MILYDDITIVQYNVNKSRDKVQRHFLQELDPLRHHVIAVQEPWINPYVGLPATCNDRRYHTVIAGQRGVNPRTCIYVSKTIDLESWKVILPQQGNLGDITSIQIDTTQGPIQIHNVYNPPPRGRTSRELGTLAHLERTLSQDTKQVLLGDFNLHHPQWGLEFTPPHAFLGGKLLDITARYGMALVTPKGTETWKARTSASTIDLCFLSRELEERLVQCRPNYALEASSDHIPIQTTLGVKAIEEPANEPRRNWKKARWDDIRGFLIANLPQHRELETTAQLDQAAEQITSVIWQAAEQYTPLLRPSTQQKAFWTPECSTKVREARRARRQWTKEHTQETWEQYCHATQEKKAQIRRDKLQDWRATIGLVTENPEQMWRLAKWARLPEEQQAPHFPPIVDREGIAQATPRGKAKALADHFFSTQVEADLTDIDPSTYPEPLDMDWAVSPNTVTGVISKLKGRKAPGPDRIPNVLLKECREEIAPSLANLFTACLRLGYHPKPYRESMTVVLRKPQKEDYTQPKSYRPIALLNTIGKVLEKIVAQRLTQLAEDNHVLPATQMGGRSQRSTLTAMELITEQIQTLWHYGRNRAASLLSLDIAGAFDNVSHQRLIHILQQKGIPQWATSFVFSFLQERTTYLVLGRYTSDPVKAETGIPQGSTLSPILFLIFMSDLIPLLTSPQTSASGFVDDTNILAWSDSTEENCRLLEDRHKKCEEWAKKHGARFAPEKYQLIHFSKARTHHNMKAAVRIQGYETKPSAELRVLGIWLDPKLSWNVQIKKAQSRAQVNEASIKRLTASTWGATFDKARVMYKAIVRPAMLYGAQIWGTGGAGKPIPKRIEQPLNRTQAGNLRRVLGAYKTTSTSTVEMETGIPPIGQYIRGMRIQYAAKTTGYLAQTTIQEAKNKIESRYRRGAGYRTSQKEDDLTTFTAVQTSTEWLARKEEERRTRQAGGSKAKTQNLAEQIASCLWEQDWKRKPPKTTGPIALRAFQRHNYQLYRDLTRAEASIAIQIRSEHIGLRAYLFRRRALDIYSPACQCGYPSQNPEHMLLRCPQWARGRGNWRHQAGRRDYKSIIRDKGNIRRISRWILQQGYLQQFSLASETEEWIDKRRKRGGLQIG</sequence>
<dbReference type="InterPro" id="IPR000477">
    <property type="entry name" value="RT_dom"/>
</dbReference>
<gene>
    <name evidence="2" type="ORF">CLAFUR5_04755</name>
</gene>
<reference evidence="2" key="1">
    <citation type="submission" date="2021-12" db="EMBL/GenBank/DDBJ databases">
        <authorList>
            <person name="Zaccaron A."/>
            <person name="Stergiopoulos I."/>
        </authorList>
    </citation>
    <scope>NUCLEOTIDE SEQUENCE</scope>
    <source>
        <strain evidence="2">Race5_Kim</strain>
    </source>
</reference>
<dbReference type="InterPro" id="IPR005135">
    <property type="entry name" value="Endo/exonuclease/phosphatase"/>
</dbReference>
<dbReference type="Gene3D" id="3.60.10.10">
    <property type="entry name" value="Endonuclease/exonuclease/phosphatase"/>
    <property type="match status" value="1"/>
</dbReference>
<protein>
    <submittedName>
        <fullName evidence="2">RNA-directed DNA polymerase from mobile element jockey</fullName>
    </submittedName>
</protein>
<dbReference type="Pfam" id="PF00078">
    <property type="entry name" value="RVT_1"/>
    <property type="match status" value="1"/>
</dbReference>
<dbReference type="PROSITE" id="PS50878">
    <property type="entry name" value="RT_POL"/>
    <property type="match status" value="1"/>
</dbReference>
<dbReference type="CDD" id="cd01650">
    <property type="entry name" value="RT_nLTR_like"/>
    <property type="match status" value="1"/>
</dbReference>
<dbReference type="Proteomes" id="UP000756132">
    <property type="component" value="Chromosome 4"/>
</dbReference>
<feature type="domain" description="Reverse transcriptase" evidence="1">
    <location>
        <begin position="491"/>
        <end position="767"/>
    </location>
</feature>
<dbReference type="OrthoDB" id="3695143at2759"/>
<organism evidence="2 3">
    <name type="scientific">Passalora fulva</name>
    <name type="common">Tomato leaf mold</name>
    <name type="synonym">Cladosporium fulvum</name>
    <dbReference type="NCBI Taxonomy" id="5499"/>
    <lineage>
        <taxon>Eukaryota</taxon>
        <taxon>Fungi</taxon>
        <taxon>Dikarya</taxon>
        <taxon>Ascomycota</taxon>
        <taxon>Pezizomycotina</taxon>
        <taxon>Dothideomycetes</taxon>
        <taxon>Dothideomycetidae</taxon>
        <taxon>Mycosphaerellales</taxon>
        <taxon>Mycosphaerellaceae</taxon>
        <taxon>Fulvia</taxon>
    </lineage>
</organism>
<dbReference type="InterPro" id="IPR036691">
    <property type="entry name" value="Endo/exonu/phosph_ase_sf"/>
</dbReference>